<feature type="compositionally biased region" description="Low complexity" evidence="1">
    <location>
        <begin position="125"/>
        <end position="145"/>
    </location>
</feature>
<dbReference type="OrthoDB" id="2527131at2759"/>
<evidence type="ECO:0000313" key="2">
    <source>
        <dbReference type="EMBL" id="TNY18776.1"/>
    </source>
</evidence>
<evidence type="ECO:0000313" key="3">
    <source>
        <dbReference type="Proteomes" id="UP000311382"/>
    </source>
</evidence>
<organism evidence="2 3">
    <name type="scientific">Rhodotorula diobovata</name>
    <dbReference type="NCBI Taxonomy" id="5288"/>
    <lineage>
        <taxon>Eukaryota</taxon>
        <taxon>Fungi</taxon>
        <taxon>Dikarya</taxon>
        <taxon>Basidiomycota</taxon>
        <taxon>Pucciniomycotina</taxon>
        <taxon>Microbotryomycetes</taxon>
        <taxon>Sporidiobolales</taxon>
        <taxon>Sporidiobolaceae</taxon>
        <taxon>Rhodotorula</taxon>
    </lineage>
</organism>
<gene>
    <name evidence="2" type="ORF">DMC30DRAFT_354936</name>
</gene>
<feature type="region of interest" description="Disordered" evidence="1">
    <location>
        <begin position="84"/>
        <end position="145"/>
    </location>
</feature>
<accession>A0A5C5FRA4</accession>
<comment type="caution">
    <text evidence="2">The sequence shown here is derived from an EMBL/GenBank/DDBJ whole genome shotgun (WGS) entry which is preliminary data.</text>
</comment>
<sequence>MPPKPATKSAYGRAKETVEMSFVDLVWMLQEVPLGTPNALPALGSPLPWYILPAPLAKTKCPWTRAPNDKSRRLESIHREAARGMRQLEQAKRDARDPAEVRAEANRKKKARKLASKARREAEGGDAASAAAEAPAAKADAKRTPTAPKCAYALPPYISGETQAAFIEQYARVHATWDQQRWDEAEVVMPAHLKKQAVWGNAYIYPSEHSPEDPQRGLVLNPDTLTFEYHTE</sequence>
<feature type="compositionally biased region" description="Basic and acidic residues" evidence="1">
    <location>
        <begin position="89"/>
        <end position="106"/>
    </location>
</feature>
<name>A0A5C5FRA4_9BASI</name>
<protein>
    <submittedName>
        <fullName evidence="2">Sperm nuclear basic protein PL-I isoform PLIb</fullName>
    </submittedName>
</protein>
<keyword evidence="3" id="KW-1185">Reference proteome</keyword>
<proteinExistence type="predicted"/>
<evidence type="ECO:0000256" key="1">
    <source>
        <dbReference type="SAM" id="MobiDB-lite"/>
    </source>
</evidence>
<dbReference type="AlphaFoldDB" id="A0A5C5FRA4"/>
<reference evidence="2 3" key="1">
    <citation type="submission" date="2019-03" db="EMBL/GenBank/DDBJ databases">
        <title>Rhodosporidium diobovatum UCD-FST 08-225 genome sequencing, assembly, and annotation.</title>
        <authorList>
            <person name="Fakankun I.U."/>
            <person name="Fristensky B."/>
            <person name="Levin D.B."/>
        </authorList>
    </citation>
    <scope>NUCLEOTIDE SEQUENCE [LARGE SCALE GENOMIC DNA]</scope>
    <source>
        <strain evidence="2 3">UCD-FST 08-225</strain>
    </source>
</reference>
<dbReference type="EMBL" id="SOZI01000122">
    <property type="protein sequence ID" value="TNY18776.1"/>
    <property type="molecule type" value="Genomic_DNA"/>
</dbReference>
<dbReference type="Proteomes" id="UP000311382">
    <property type="component" value="Unassembled WGS sequence"/>
</dbReference>
<feature type="compositionally biased region" description="Basic residues" evidence="1">
    <location>
        <begin position="107"/>
        <end position="117"/>
    </location>
</feature>